<dbReference type="AlphaFoldDB" id="A0A1M6BA97"/>
<evidence type="ECO:0008006" key="4">
    <source>
        <dbReference type="Google" id="ProtNLM"/>
    </source>
</evidence>
<name>A0A1M6BA97_9CLOT</name>
<protein>
    <recommendedName>
        <fullName evidence="4">DUF4476 domain-containing protein</fullName>
    </recommendedName>
</protein>
<proteinExistence type="predicted"/>
<accession>A0A1M6BA97</accession>
<dbReference type="RefSeq" id="WP_073003799.1">
    <property type="nucleotide sequence ID" value="NZ_FQZO01000001.1"/>
</dbReference>
<dbReference type="Proteomes" id="UP000184080">
    <property type="component" value="Unassembled WGS sequence"/>
</dbReference>
<dbReference type="OrthoDB" id="1938329at2"/>
<feature type="compositionally biased region" description="Basic and acidic residues" evidence="1">
    <location>
        <begin position="49"/>
        <end position="86"/>
    </location>
</feature>
<keyword evidence="3" id="KW-1185">Reference proteome</keyword>
<feature type="region of interest" description="Disordered" evidence="1">
    <location>
        <begin position="43"/>
        <end position="86"/>
    </location>
</feature>
<sequence length="198" mass="23158">MKKKFLSIFVILITAITVFTMFQGFKEKDANIDSNLFKEKSPKVNSLNTEEKESKIDISKNNEDENKNINHEKENDIHNEEDTNDVLKEKKVEKEEDYNQDKNYETAEVFKVNKDEIKDKITLNEKSKLLLIAGKLSMLDYAKIVETMKSSDEMNSASEIFQILKTRLNDEDYAKVKKILEPYMFVENIENNISQNKN</sequence>
<organism evidence="2 3">
    <name type="scientific">Clostridium amylolyticum</name>
    <dbReference type="NCBI Taxonomy" id="1121298"/>
    <lineage>
        <taxon>Bacteria</taxon>
        <taxon>Bacillati</taxon>
        <taxon>Bacillota</taxon>
        <taxon>Clostridia</taxon>
        <taxon>Eubacteriales</taxon>
        <taxon>Clostridiaceae</taxon>
        <taxon>Clostridium</taxon>
    </lineage>
</organism>
<evidence type="ECO:0000256" key="1">
    <source>
        <dbReference type="SAM" id="MobiDB-lite"/>
    </source>
</evidence>
<gene>
    <name evidence="2" type="ORF">SAMN05444401_0685</name>
</gene>
<dbReference type="EMBL" id="FQZO01000001">
    <property type="protein sequence ID" value="SHI45670.1"/>
    <property type="molecule type" value="Genomic_DNA"/>
</dbReference>
<evidence type="ECO:0000313" key="3">
    <source>
        <dbReference type="Proteomes" id="UP000184080"/>
    </source>
</evidence>
<evidence type="ECO:0000313" key="2">
    <source>
        <dbReference type="EMBL" id="SHI45670.1"/>
    </source>
</evidence>
<reference evidence="2 3" key="1">
    <citation type="submission" date="2016-11" db="EMBL/GenBank/DDBJ databases">
        <authorList>
            <person name="Jaros S."/>
            <person name="Januszkiewicz K."/>
            <person name="Wedrychowicz H."/>
        </authorList>
    </citation>
    <scope>NUCLEOTIDE SEQUENCE [LARGE SCALE GENOMIC DNA]</scope>
    <source>
        <strain evidence="2 3">DSM 21864</strain>
    </source>
</reference>